<name>A0A646HN24_9BACT</name>
<dbReference type="EMBL" id="VZBQ01000092">
    <property type="protein sequence ID" value="MQN89807.1"/>
    <property type="molecule type" value="Genomic_DNA"/>
</dbReference>
<sequence length="278" mass="31831">MRYTVIFILTALVLSSCSHKNEAMELSRNFFTSLSDTTYGKPGDFYPLYDSLHIEAKSDAVDIEESGITVKNDTIVVRCYNNYTDATGTFKQDSITLFIAKDKESSWYIYDSKGLITMDEDQEWFGRATGALGKKQLNDVALAQRLSKLSDLISTKYWDTWAELRTKVKIVNWSWETSYDGTAHGDARIVNTLPYSISGIKYLVTYYDRSGNFMAEDDGRVSKTLNPSEKYNFTFWSSNAKYPTTANLRLDFSDKTVLELMKEKTYTGKEFAEFIKKK</sequence>
<proteinExistence type="predicted"/>
<dbReference type="AlphaFoldDB" id="A0A646HN24"/>
<dbReference type="PROSITE" id="PS51257">
    <property type="entry name" value="PROKAR_LIPOPROTEIN"/>
    <property type="match status" value="1"/>
</dbReference>
<evidence type="ECO:0000313" key="1">
    <source>
        <dbReference type="EMBL" id="MQN89807.1"/>
    </source>
</evidence>
<reference evidence="2" key="1">
    <citation type="submission" date="2019-09" db="EMBL/GenBank/DDBJ databases">
        <title>Distinct polysaccharide growth profiles of human intestinal Prevotella copri isolates.</title>
        <authorList>
            <person name="Fehlner-Peach H."/>
            <person name="Magnabosco C."/>
            <person name="Raghavan V."/>
            <person name="Scher J.U."/>
            <person name="Tett A."/>
            <person name="Cox L.M."/>
            <person name="Gottsegen C."/>
            <person name="Watters A."/>
            <person name="Wiltshire- Gordon J.D."/>
            <person name="Segata N."/>
            <person name="Bonneau R."/>
            <person name="Littman D.R."/>
        </authorList>
    </citation>
    <scope>NUCLEOTIDE SEQUENCE [LARGE SCALE GENOMIC DNA]</scope>
    <source>
        <strain evidence="2">iP54</strain>
    </source>
</reference>
<organism evidence="1 2">
    <name type="scientific">Segatella copri</name>
    <dbReference type="NCBI Taxonomy" id="165179"/>
    <lineage>
        <taxon>Bacteria</taxon>
        <taxon>Pseudomonadati</taxon>
        <taxon>Bacteroidota</taxon>
        <taxon>Bacteroidia</taxon>
        <taxon>Bacteroidales</taxon>
        <taxon>Prevotellaceae</taxon>
        <taxon>Segatella</taxon>
    </lineage>
</organism>
<comment type="caution">
    <text evidence="1">The sequence shown here is derived from an EMBL/GenBank/DDBJ whole genome shotgun (WGS) entry which is preliminary data.</text>
</comment>
<accession>A0A646HN24</accession>
<dbReference type="RefSeq" id="WP_153113652.1">
    <property type="nucleotide sequence ID" value="NZ_VZAS01000137.1"/>
</dbReference>
<evidence type="ECO:0000313" key="2">
    <source>
        <dbReference type="Proteomes" id="UP000420635"/>
    </source>
</evidence>
<gene>
    <name evidence="1" type="ORF">F7D59_08090</name>
</gene>
<dbReference type="Proteomes" id="UP000420635">
    <property type="component" value="Unassembled WGS sequence"/>
</dbReference>
<protein>
    <submittedName>
        <fullName evidence="1">Uncharacterized protein</fullName>
    </submittedName>
</protein>